<evidence type="ECO:0000256" key="3">
    <source>
        <dbReference type="ARBA" id="ARBA00023237"/>
    </source>
</evidence>
<reference evidence="6" key="1">
    <citation type="submission" date="2016-10" db="EMBL/GenBank/DDBJ databases">
        <authorList>
            <person name="Varghese N."/>
            <person name="Submissions S."/>
        </authorList>
    </citation>
    <scope>NUCLEOTIDE SEQUENCE [LARGE SCALE GENOMIC DNA]</scope>
    <source>
        <strain evidence="6">DSM 24729</strain>
    </source>
</reference>
<dbReference type="InterPro" id="IPR012910">
    <property type="entry name" value="Plug_dom"/>
</dbReference>
<dbReference type="InterPro" id="IPR036942">
    <property type="entry name" value="Beta-barrel_TonB_sf"/>
</dbReference>
<dbReference type="Pfam" id="PF07715">
    <property type="entry name" value="Plug"/>
    <property type="match status" value="1"/>
</dbReference>
<dbReference type="Pfam" id="PF13715">
    <property type="entry name" value="CarbopepD_reg_2"/>
    <property type="match status" value="1"/>
</dbReference>
<dbReference type="RefSeq" id="WP_074537583.1">
    <property type="nucleotide sequence ID" value="NZ_FNBD01000002.1"/>
</dbReference>
<keyword evidence="6" id="KW-1185">Reference proteome</keyword>
<evidence type="ECO:0000313" key="5">
    <source>
        <dbReference type="EMBL" id="SDE62992.1"/>
    </source>
</evidence>
<dbReference type="GO" id="GO:0009279">
    <property type="term" value="C:cell outer membrane"/>
    <property type="evidence" value="ECO:0007669"/>
    <property type="project" value="UniProtKB-SubCell"/>
</dbReference>
<organism evidence="5 6">
    <name type="scientific">Cellulophaga baltica</name>
    <dbReference type="NCBI Taxonomy" id="76594"/>
    <lineage>
        <taxon>Bacteria</taxon>
        <taxon>Pseudomonadati</taxon>
        <taxon>Bacteroidota</taxon>
        <taxon>Flavobacteriia</taxon>
        <taxon>Flavobacteriales</taxon>
        <taxon>Flavobacteriaceae</taxon>
        <taxon>Cellulophaga</taxon>
    </lineage>
</organism>
<accession>A0A1G7EH54</accession>
<dbReference type="Proteomes" id="UP000182114">
    <property type="component" value="Unassembled WGS sequence"/>
</dbReference>
<keyword evidence="3" id="KW-0998">Cell outer membrane</keyword>
<keyword evidence="5" id="KW-0675">Receptor</keyword>
<keyword evidence="2" id="KW-0472">Membrane</keyword>
<dbReference type="AlphaFoldDB" id="A0A1G7EH54"/>
<evidence type="ECO:0000256" key="1">
    <source>
        <dbReference type="ARBA" id="ARBA00004442"/>
    </source>
</evidence>
<dbReference type="SUPFAM" id="SSF56935">
    <property type="entry name" value="Porins"/>
    <property type="match status" value="1"/>
</dbReference>
<dbReference type="SUPFAM" id="SSF49464">
    <property type="entry name" value="Carboxypeptidase regulatory domain-like"/>
    <property type="match status" value="1"/>
</dbReference>
<gene>
    <name evidence="5" type="ORF">SAMN04487992_102317</name>
</gene>
<dbReference type="EMBL" id="FNBD01000002">
    <property type="protein sequence ID" value="SDE62992.1"/>
    <property type="molecule type" value="Genomic_DNA"/>
</dbReference>
<feature type="domain" description="TonB-dependent receptor plug" evidence="4">
    <location>
        <begin position="223"/>
        <end position="297"/>
    </location>
</feature>
<evidence type="ECO:0000259" key="4">
    <source>
        <dbReference type="Pfam" id="PF07715"/>
    </source>
</evidence>
<dbReference type="InterPro" id="IPR008969">
    <property type="entry name" value="CarboxyPept-like_regulatory"/>
</dbReference>
<evidence type="ECO:0000256" key="2">
    <source>
        <dbReference type="ARBA" id="ARBA00023136"/>
    </source>
</evidence>
<evidence type="ECO:0000313" key="6">
    <source>
        <dbReference type="Proteomes" id="UP000182114"/>
    </source>
</evidence>
<dbReference type="Gene3D" id="2.40.170.20">
    <property type="entry name" value="TonB-dependent receptor, beta-barrel domain"/>
    <property type="match status" value="1"/>
</dbReference>
<dbReference type="InterPro" id="IPR037066">
    <property type="entry name" value="Plug_dom_sf"/>
</dbReference>
<sequence>MLKTLSSIVTIFLIAVIFLSSLKISGQENRAAQVSLRTYLNQLEETFSVKFSFADNTINAFSIVPQEFNKLEAAIHYIETEISLDLKKIDNRYYTISKKVISICAKVLDNFEQNTLHNATIKVLEQGITTITDDTGAFYLSNIPKSSILEIRHVGFKPLFIKAEELDQEGPCQIIALAQNIQQLDEVIIYKFLTTGLEKQDDASIVLHTDNFGILPGLIEPDVLQTVQALPGIKSIDETVSDINVRGGTNDQNLILWEGIKMYQSGHFFGLISAFNPYLTDKVTLIKNGSSAAYGDGVSSILDMRTKNTITDELYGGAGINLLSGDVYGQIPLKENLAFQFSGRRSITDLLNTPTYNQFYERAFQDTEIKGNEPEQENIARSEDFYFYDFTGKLLYDISQKHKARVSFIAINNLLEYTVLNTNTQETTNSKLMQTNFSIGGYLESTWNSNFSTQLNAYYTSYHLDSENFNSENDQQLLQNNEVLETAIQLTSNYHFSEQLAWKNGYDFKEVGIINFTNVTQPPFRSNIKGVIRTHALFSELTYASENKKLWARAGLRANYAENLGTFEKLILEPRLNLNYKLARNLKVDLQGEFKNQTTNQVIDLKQNFLGIEKRRWVLANEEDLPITRSKQVSLGVNYDKNKIYIGIEGFYKYVNGISTTTQGFQNEDQFNGEIGTYAARGVEFLINHKTKNLSNWLTYTYNKNDYTFDLLNPSTFPNNLDIRHTITFASTYTYEHLKLGLGLNHRTGRPYTKPQENGNAINTLVFPNTINYEDANNSRLPAYLRIDASAIYNFKINQNIKASVGASLLNILDHKNILNRYYRLNDQDEIETVESVSLGITPNFSFRMFF</sequence>
<protein>
    <submittedName>
        <fullName evidence="5">Outer membrane receptor proteins, mostly Fe transport</fullName>
    </submittedName>
</protein>
<proteinExistence type="predicted"/>
<comment type="subcellular location">
    <subcellularLocation>
        <location evidence="1">Cell outer membrane</location>
    </subcellularLocation>
</comment>
<dbReference type="Gene3D" id="2.170.130.10">
    <property type="entry name" value="TonB-dependent receptor, plug domain"/>
    <property type="match status" value="1"/>
</dbReference>
<name>A0A1G7EH54_9FLAO</name>
<dbReference type="eggNOG" id="COG4771">
    <property type="taxonomic scope" value="Bacteria"/>
</dbReference>